<dbReference type="SUPFAM" id="SSF53335">
    <property type="entry name" value="S-adenosyl-L-methionine-dependent methyltransferases"/>
    <property type="match status" value="1"/>
</dbReference>
<sequence length="299" mass="31445">MSTTPRRPRFPLSLDAVVERKPAPARTAGLPAVGKRVAAPAPATVKPRKPAAPPAPPPPGSAVEARASAAVAGGGGMASDRARGVLAARLRAGGIRDERVLGAIGTVPRHLFMEPGLASQAYEDAALPIGHQQTISKPSVVARMIELLREGLTPDQPLERVLEIGTGCGYQAAVLSLVAQEVFSIERIRPLHEQAKANLRPLRVPNIRLHYGDGMLGLPQAAPFSSIILAAAGMEVPQALLEQLAIGGRLIAPVVASGHGAPGQTVTQQLLLIERLNRHRFHRTALEAVFFVPLKSGTI</sequence>
<dbReference type="PANTHER" id="PTHR11579">
    <property type="entry name" value="PROTEIN-L-ISOASPARTATE O-METHYLTRANSFERASE"/>
    <property type="match status" value="1"/>
</dbReference>
<comment type="caution">
    <text evidence="9">The sequence shown here is derived from an EMBL/GenBank/DDBJ whole genome shotgun (WGS) entry which is preliminary data.</text>
</comment>
<evidence type="ECO:0000313" key="9">
    <source>
        <dbReference type="EMBL" id="RZT41814.1"/>
    </source>
</evidence>
<accession>A0A4Q7S614</accession>
<feature type="compositionally biased region" description="Pro residues" evidence="8">
    <location>
        <begin position="50"/>
        <end position="60"/>
    </location>
</feature>
<keyword evidence="5 7" id="KW-0808">Transferase</keyword>
<comment type="catalytic activity">
    <reaction evidence="7">
        <text>[protein]-L-isoaspartate + S-adenosyl-L-methionine = [protein]-L-isoaspartate alpha-methyl ester + S-adenosyl-L-homocysteine</text>
        <dbReference type="Rhea" id="RHEA:12705"/>
        <dbReference type="Rhea" id="RHEA-COMP:12143"/>
        <dbReference type="Rhea" id="RHEA-COMP:12144"/>
        <dbReference type="ChEBI" id="CHEBI:57856"/>
        <dbReference type="ChEBI" id="CHEBI:59789"/>
        <dbReference type="ChEBI" id="CHEBI:90596"/>
        <dbReference type="ChEBI" id="CHEBI:90598"/>
        <dbReference type="EC" id="2.1.1.77"/>
    </reaction>
</comment>
<keyword evidence="3 7" id="KW-0963">Cytoplasm</keyword>
<dbReference type="FunFam" id="3.40.50.150:FF:000010">
    <property type="entry name" value="Protein-L-isoaspartate O-methyltransferase"/>
    <property type="match status" value="1"/>
</dbReference>
<name>A0A4Q7S614_9BURK</name>
<organism evidence="9 10">
    <name type="scientific">Cupriavidus agavae</name>
    <dbReference type="NCBI Taxonomy" id="1001822"/>
    <lineage>
        <taxon>Bacteria</taxon>
        <taxon>Pseudomonadati</taxon>
        <taxon>Pseudomonadota</taxon>
        <taxon>Betaproteobacteria</taxon>
        <taxon>Burkholderiales</taxon>
        <taxon>Burkholderiaceae</taxon>
        <taxon>Cupriavidus</taxon>
    </lineage>
</organism>
<gene>
    <name evidence="7" type="primary">pcm</name>
    <name evidence="9" type="ORF">EV147_0825</name>
</gene>
<dbReference type="Pfam" id="PF01135">
    <property type="entry name" value="PCMT"/>
    <property type="match status" value="1"/>
</dbReference>
<dbReference type="RefSeq" id="WP_130389821.1">
    <property type="nucleotide sequence ID" value="NZ_SGXM01000001.1"/>
</dbReference>
<dbReference type="AlphaFoldDB" id="A0A4Q7S614"/>
<evidence type="ECO:0000256" key="1">
    <source>
        <dbReference type="ARBA" id="ARBA00004496"/>
    </source>
</evidence>
<dbReference type="OrthoDB" id="9810066at2"/>
<evidence type="ECO:0000256" key="6">
    <source>
        <dbReference type="ARBA" id="ARBA00022691"/>
    </source>
</evidence>
<evidence type="ECO:0000313" key="10">
    <source>
        <dbReference type="Proteomes" id="UP000291078"/>
    </source>
</evidence>
<evidence type="ECO:0000256" key="7">
    <source>
        <dbReference type="HAMAP-Rule" id="MF_00090"/>
    </source>
</evidence>
<evidence type="ECO:0000256" key="8">
    <source>
        <dbReference type="SAM" id="MobiDB-lite"/>
    </source>
</evidence>
<dbReference type="EC" id="2.1.1.77" evidence="7"/>
<feature type="compositionally biased region" description="Low complexity" evidence="8">
    <location>
        <begin position="36"/>
        <end position="45"/>
    </location>
</feature>
<dbReference type="PANTHER" id="PTHR11579:SF0">
    <property type="entry name" value="PROTEIN-L-ISOASPARTATE(D-ASPARTATE) O-METHYLTRANSFERASE"/>
    <property type="match status" value="1"/>
</dbReference>
<dbReference type="EMBL" id="SGXM01000001">
    <property type="protein sequence ID" value="RZT41814.1"/>
    <property type="molecule type" value="Genomic_DNA"/>
</dbReference>
<dbReference type="GO" id="GO:0005737">
    <property type="term" value="C:cytoplasm"/>
    <property type="evidence" value="ECO:0007669"/>
    <property type="project" value="UniProtKB-SubCell"/>
</dbReference>
<dbReference type="Proteomes" id="UP000291078">
    <property type="component" value="Unassembled WGS sequence"/>
</dbReference>
<reference evidence="9 10" key="1">
    <citation type="journal article" date="2015" name="Stand. Genomic Sci.">
        <title>Genomic Encyclopedia of Bacterial and Archaeal Type Strains, Phase III: the genomes of soil and plant-associated and newly described type strains.</title>
        <authorList>
            <person name="Whitman W.B."/>
            <person name="Woyke T."/>
            <person name="Klenk H.P."/>
            <person name="Zhou Y."/>
            <person name="Lilburn T.G."/>
            <person name="Beck B.J."/>
            <person name="De Vos P."/>
            <person name="Vandamme P."/>
            <person name="Eisen J.A."/>
            <person name="Garrity G."/>
            <person name="Hugenholtz P."/>
            <person name="Kyrpides N.C."/>
        </authorList>
    </citation>
    <scope>NUCLEOTIDE SEQUENCE [LARGE SCALE GENOMIC DNA]</scope>
    <source>
        <strain evidence="9 10">ASC-9842</strain>
    </source>
</reference>
<dbReference type="GO" id="GO:0030091">
    <property type="term" value="P:protein repair"/>
    <property type="evidence" value="ECO:0007669"/>
    <property type="project" value="UniProtKB-UniRule"/>
</dbReference>
<dbReference type="NCBIfam" id="TIGR00080">
    <property type="entry name" value="pimt"/>
    <property type="match status" value="1"/>
</dbReference>
<keyword evidence="10" id="KW-1185">Reference proteome</keyword>
<evidence type="ECO:0000256" key="4">
    <source>
        <dbReference type="ARBA" id="ARBA00022603"/>
    </source>
</evidence>
<dbReference type="InterPro" id="IPR029063">
    <property type="entry name" value="SAM-dependent_MTases_sf"/>
</dbReference>
<comment type="function">
    <text evidence="7">Catalyzes the methyl esterification of L-isoaspartyl residues in peptides and proteins that result from spontaneous decomposition of normal L-aspartyl and L-asparaginyl residues. It plays a role in the repair and/or degradation of damaged proteins.</text>
</comment>
<evidence type="ECO:0000256" key="5">
    <source>
        <dbReference type="ARBA" id="ARBA00022679"/>
    </source>
</evidence>
<dbReference type="PROSITE" id="PS01279">
    <property type="entry name" value="PCMT"/>
    <property type="match status" value="1"/>
</dbReference>
<evidence type="ECO:0000256" key="2">
    <source>
        <dbReference type="ARBA" id="ARBA00005369"/>
    </source>
</evidence>
<proteinExistence type="inferred from homology"/>
<evidence type="ECO:0000256" key="3">
    <source>
        <dbReference type="ARBA" id="ARBA00022490"/>
    </source>
</evidence>
<comment type="subcellular location">
    <subcellularLocation>
        <location evidence="1 7">Cytoplasm</location>
    </subcellularLocation>
</comment>
<dbReference type="InterPro" id="IPR000682">
    <property type="entry name" value="PCMT"/>
</dbReference>
<keyword evidence="4 7" id="KW-0489">Methyltransferase</keyword>
<dbReference type="GO" id="GO:0004719">
    <property type="term" value="F:protein-L-isoaspartate (D-aspartate) O-methyltransferase activity"/>
    <property type="evidence" value="ECO:0007669"/>
    <property type="project" value="UniProtKB-UniRule"/>
</dbReference>
<dbReference type="CDD" id="cd02440">
    <property type="entry name" value="AdoMet_MTases"/>
    <property type="match status" value="1"/>
</dbReference>
<feature type="active site" evidence="7">
    <location>
        <position position="136"/>
    </location>
</feature>
<dbReference type="HAMAP" id="MF_00090">
    <property type="entry name" value="PIMT"/>
    <property type="match status" value="1"/>
</dbReference>
<dbReference type="NCBIfam" id="NF001453">
    <property type="entry name" value="PRK00312.1"/>
    <property type="match status" value="1"/>
</dbReference>
<protein>
    <recommendedName>
        <fullName evidence="7">Protein-L-isoaspartate O-methyltransferase</fullName>
        <ecNumber evidence="7">2.1.1.77</ecNumber>
    </recommendedName>
    <alternativeName>
        <fullName evidence="7">L-isoaspartyl protein carboxyl methyltransferase</fullName>
    </alternativeName>
    <alternativeName>
        <fullName evidence="7">Protein L-isoaspartyl methyltransferase</fullName>
    </alternativeName>
    <alternativeName>
        <fullName evidence="7">Protein-beta-aspartate methyltransferase</fullName>
        <shortName evidence="7">PIMT</shortName>
    </alternativeName>
</protein>
<keyword evidence="6 7" id="KW-0949">S-adenosyl-L-methionine</keyword>
<dbReference type="GO" id="GO:0032259">
    <property type="term" value="P:methylation"/>
    <property type="evidence" value="ECO:0007669"/>
    <property type="project" value="UniProtKB-KW"/>
</dbReference>
<feature type="region of interest" description="Disordered" evidence="8">
    <location>
        <begin position="1"/>
        <end position="64"/>
    </location>
</feature>
<comment type="similarity">
    <text evidence="2 7">Belongs to the methyltransferase superfamily. L-isoaspartyl/D-aspartyl protein methyltransferase family.</text>
</comment>
<dbReference type="Gene3D" id="3.40.50.150">
    <property type="entry name" value="Vaccinia Virus protein VP39"/>
    <property type="match status" value="1"/>
</dbReference>